<evidence type="ECO:0000313" key="2">
    <source>
        <dbReference type="Proteomes" id="UP000559182"/>
    </source>
</evidence>
<dbReference type="Proteomes" id="UP000559182">
    <property type="component" value="Unassembled WGS sequence"/>
</dbReference>
<name>A0A839NHV5_9MICO</name>
<accession>A0A839NHV5</accession>
<sequence>MRRIATTAWADGQTDWVEGTGNWVFWTDQSFEPTDATTPAWTFKGMDLLTGKVIELDHSDSWSSPTPIPRAANGYVVWYRAANRKGTTATVWTFTPKTGKKHKIGTGWYSFTTPAKGFVVFTRLIEPSSPSTKLMDVSLSSGQVRQIQGGPDATIPRTANGSDLLVWLAPSVNDAESVNWETGVSGRSTSLVEPAATMAVPGKNFVAFADRDGDLEVVNAANAHDLLTVTTDPVFVPCRVAAGGSTVAWCEQESSTRIMIRTVEVS</sequence>
<evidence type="ECO:0000313" key="1">
    <source>
        <dbReference type="EMBL" id="MBB2894251.1"/>
    </source>
</evidence>
<keyword evidence="2" id="KW-1185">Reference proteome</keyword>
<gene>
    <name evidence="1" type="ORF">FHU39_004293</name>
</gene>
<dbReference type="AlphaFoldDB" id="A0A839NHV5"/>
<protein>
    <submittedName>
        <fullName evidence="1">Uncharacterized protein</fullName>
    </submittedName>
</protein>
<proteinExistence type="predicted"/>
<dbReference type="SUPFAM" id="SSF69304">
    <property type="entry name" value="Tricorn protease N-terminal domain"/>
    <property type="match status" value="1"/>
</dbReference>
<dbReference type="RefSeq" id="WP_183322723.1">
    <property type="nucleotide sequence ID" value="NZ_JACHVQ010000005.1"/>
</dbReference>
<organism evidence="1 2">
    <name type="scientific">Flexivirga oryzae</name>
    <dbReference type="NCBI Taxonomy" id="1794944"/>
    <lineage>
        <taxon>Bacteria</taxon>
        <taxon>Bacillati</taxon>
        <taxon>Actinomycetota</taxon>
        <taxon>Actinomycetes</taxon>
        <taxon>Micrococcales</taxon>
        <taxon>Dermacoccaceae</taxon>
        <taxon>Flexivirga</taxon>
    </lineage>
</organism>
<comment type="caution">
    <text evidence="1">The sequence shown here is derived from an EMBL/GenBank/DDBJ whole genome shotgun (WGS) entry which is preliminary data.</text>
</comment>
<reference evidence="1 2" key="1">
    <citation type="submission" date="2020-08" db="EMBL/GenBank/DDBJ databases">
        <title>Sequencing the genomes of 1000 actinobacteria strains.</title>
        <authorList>
            <person name="Klenk H.-P."/>
        </authorList>
    </citation>
    <scope>NUCLEOTIDE SEQUENCE [LARGE SCALE GENOMIC DNA]</scope>
    <source>
        <strain evidence="1 2">DSM 105369</strain>
    </source>
</reference>
<dbReference type="EMBL" id="JACHVQ010000005">
    <property type="protein sequence ID" value="MBB2894251.1"/>
    <property type="molecule type" value="Genomic_DNA"/>
</dbReference>